<organism evidence="3 4">
    <name type="scientific">Limoniibacter endophyticus</name>
    <dbReference type="NCBI Taxonomy" id="1565040"/>
    <lineage>
        <taxon>Bacteria</taxon>
        <taxon>Pseudomonadati</taxon>
        <taxon>Pseudomonadota</taxon>
        <taxon>Alphaproteobacteria</taxon>
        <taxon>Hyphomicrobiales</taxon>
        <taxon>Bartonellaceae</taxon>
        <taxon>Limoniibacter</taxon>
    </lineage>
</organism>
<proteinExistence type="inferred from homology"/>
<keyword evidence="2" id="KW-0560">Oxidoreductase</keyword>
<reference evidence="3" key="1">
    <citation type="journal article" date="2014" name="Int. J. Syst. Evol. Microbiol.">
        <title>Complete genome sequence of Corynebacterium casei LMG S-19264T (=DSM 44701T), isolated from a smear-ripened cheese.</title>
        <authorList>
            <consortium name="US DOE Joint Genome Institute (JGI-PGF)"/>
            <person name="Walter F."/>
            <person name="Albersmeier A."/>
            <person name="Kalinowski J."/>
            <person name="Ruckert C."/>
        </authorList>
    </citation>
    <scope>NUCLEOTIDE SEQUENCE</scope>
    <source>
        <strain evidence="3">KCTC 42097</strain>
    </source>
</reference>
<evidence type="ECO:0000256" key="2">
    <source>
        <dbReference type="ARBA" id="ARBA00023002"/>
    </source>
</evidence>
<keyword evidence="4" id="KW-1185">Reference proteome</keyword>
<dbReference type="GO" id="GO:0016491">
    <property type="term" value="F:oxidoreductase activity"/>
    <property type="evidence" value="ECO:0007669"/>
    <property type="project" value="UniProtKB-KW"/>
</dbReference>
<dbReference type="PRINTS" id="PR00080">
    <property type="entry name" value="SDRFAMILY"/>
</dbReference>
<evidence type="ECO:0000313" key="4">
    <source>
        <dbReference type="Proteomes" id="UP000641137"/>
    </source>
</evidence>
<evidence type="ECO:0000313" key="3">
    <source>
        <dbReference type="EMBL" id="GHC64011.1"/>
    </source>
</evidence>
<gene>
    <name evidence="3" type="ORF">GCM10010136_05690</name>
</gene>
<dbReference type="SUPFAM" id="SSF51735">
    <property type="entry name" value="NAD(P)-binding Rossmann-fold domains"/>
    <property type="match status" value="1"/>
</dbReference>
<dbReference type="InterPro" id="IPR020904">
    <property type="entry name" value="Sc_DH/Rdtase_CS"/>
</dbReference>
<dbReference type="Gene3D" id="3.40.50.720">
    <property type="entry name" value="NAD(P)-binding Rossmann-like Domain"/>
    <property type="match status" value="1"/>
</dbReference>
<dbReference type="Proteomes" id="UP000641137">
    <property type="component" value="Unassembled WGS sequence"/>
</dbReference>
<name>A0A8J3DM71_9HYPH</name>
<dbReference type="PRINTS" id="PR00081">
    <property type="entry name" value="GDHRDH"/>
</dbReference>
<dbReference type="EMBL" id="BMZO01000002">
    <property type="protein sequence ID" value="GHC64011.1"/>
    <property type="molecule type" value="Genomic_DNA"/>
</dbReference>
<dbReference type="PROSITE" id="PS00061">
    <property type="entry name" value="ADH_SHORT"/>
    <property type="match status" value="1"/>
</dbReference>
<dbReference type="InterPro" id="IPR036291">
    <property type="entry name" value="NAD(P)-bd_dom_sf"/>
</dbReference>
<reference evidence="3" key="2">
    <citation type="submission" date="2020-09" db="EMBL/GenBank/DDBJ databases">
        <authorList>
            <person name="Sun Q."/>
            <person name="Kim S."/>
        </authorList>
    </citation>
    <scope>NUCLEOTIDE SEQUENCE</scope>
    <source>
        <strain evidence="3">KCTC 42097</strain>
    </source>
</reference>
<dbReference type="PANTHER" id="PTHR24321:SF8">
    <property type="entry name" value="ESTRADIOL 17-BETA-DEHYDROGENASE 8-RELATED"/>
    <property type="match status" value="1"/>
</dbReference>
<comment type="similarity">
    <text evidence="1">Belongs to the short-chain dehydrogenases/reductases (SDR) family.</text>
</comment>
<dbReference type="PANTHER" id="PTHR24321">
    <property type="entry name" value="DEHYDROGENASES, SHORT CHAIN"/>
    <property type="match status" value="1"/>
</dbReference>
<dbReference type="InterPro" id="IPR002347">
    <property type="entry name" value="SDR_fam"/>
</dbReference>
<dbReference type="CDD" id="cd05233">
    <property type="entry name" value="SDR_c"/>
    <property type="match status" value="1"/>
</dbReference>
<dbReference type="Pfam" id="PF13561">
    <property type="entry name" value="adh_short_C2"/>
    <property type="match status" value="1"/>
</dbReference>
<dbReference type="FunFam" id="3.40.50.720:FF:000084">
    <property type="entry name" value="Short-chain dehydrogenase reductase"/>
    <property type="match status" value="1"/>
</dbReference>
<protein>
    <submittedName>
        <fullName evidence="3">3-oxoacyl-ACP reductase</fullName>
    </submittedName>
</protein>
<evidence type="ECO:0000256" key="1">
    <source>
        <dbReference type="ARBA" id="ARBA00006484"/>
    </source>
</evidence>
<comment type="caution">
    <text evidence="3">The sequence shown here is derived from an EMBL/GenBank/DDBJ whole genome shotgun (WGS) entry which is preliminary data.</text>
</comment>
<sequence>MSDSMKRFENRIVMITGASGGIGSVVAERFAAEGARLVLSGTDVETLQALADSLDTEVACLDGDIRDPQTAKRLCETALNRFGGLDIAINNAGIAHSFVRLQNIPDDEAEAVVATNLMGIFYCLRHQIPLLSKGVKADGEARAIVNIASVAGLRGIPRLALYTAAKHGVVGLTKAVAAENAEKKIRINAVCPGFTRTPMLNSYVAMAGATCPNDMPLLAGKLPMKRVAEVEEVVAAILFAADPANGFMTGQAIAIDGGLTAV</sequence>
<accession>A0A8J3DM71</accession>
<dbReference type="AlphaFoldDB" id="A0A8J3DM71"/>